<evidence type="ECO:0000259" key="3">
    <source>
        <dbReference type="Pfam" id="PF01370"/>
    </source>
</evidence>
<keyword evidence="5" id="KW-1185">Reference proteome</keyword>
<dbReference type="Pfam" id="PF01370">
    <property type="entry name" value="Epimerase"/>
    <property type="match status" value="1"/>
</dbReference>
<name>A0A066XPI6_COLSU</name>
<dbReference type="Gene3D" id="3.40.50.720">
    <property type="entry name" value="NAD(P)-binding Rossmann-like Domain"/>
    <property type="match status" value="1"/>
</dbReference>
<gene>
    <name evidence="4" type="ORF">CSUB01_01174</name>
</gene>
<dbReference type="Proteomes" id="UP000027238">
    <property type="component" value="Unassembled WGS sequence"/>
</dbReference>
<dbReference type="PANTHER" id="PTHR10366">
    <property type="entry name" value="NAD DEPENDENT EPIMERASE/DEHYDRATASE"/>
    <property type="match status" value="1"/>
</dbReference>
<reference evidence="5" key="1">
    <citation type="journal article" date="2014" name="Genome Announc.">
        <title>Draft genome sequence of Colletotrichum sublineola, a destructive pathogen of cultivated sorghum.</title>
        <authorList>
            <person name="Baroncelli R."/>
            <person name="Sanz-Martin J.M."/>
            <person name="Rech G.E."/>
            <person name="Sukno S.A."/>
            <person name="Thon M.R."/>
        </authorList>
    </citation>
    <scope>NUCLEOTIDE SEQUENCE [LARGE SCALE GENOMIC DNA]</scope>
    <source>
        <strain evidence="5">TX430BB</strain>
    </source>
</reference>
<dbReference type="FunFam" id="3.40.50.720:FF:000191">
    <property type="entry name" value="Methylglyoxal reductase (NADPH-dependent)"/>
    <property type="match status" value="1"/>
</dbReference>
<dbReference type="eggNOG" id="KOG1502">
    <property type="taxonomic scope" value="Eukaryota"/>
</dbReference>
<dbReference type="CDD" id="cd05227">
    <property type="entry name" value="AR_SDR_e"/>
    <property type="match status" value="1"/>
</dbReference>
<dbReference type="InterPro" id="IPR001509">
    <property type="entry name" value="Epimerase_deHydtase"/>
</dbReference>
<evidence type="ECO:0000256" key="2">
    <source>
        <dbReference type="ARBA" id="ARBA00023445"/>
    </source>
</evidence>
<dbReference type="InterPro" id="IPR050425">
    <property type="entry name" value="NAD(P)_dehydrat-like"/>
</dbReference>
<dbReference type="GO" id="GO:0016616">
    <property type="term" value="F:oxidoreductase activity, acting on the CH-OH group of donors, NAD or NADP as acceptor"/>
    <property type="evidence" value="ECO:0007669"/>
    <property type="project" value="TreeGrafter"/>
</dbReference>
<dbReference type="STRING" id="1173701.A0A066XPI6"/>
<accession>A0A066XPI6</accession>
<keyword evidence="1" id="KW-0560">Oxidoreductase</keyword>
<dbReference type="EMBL" id="JMSE01000785">
    <property type="protein sequence ID" value="KDN67646.1"/>
    <property type="molecule type" value="Genomic_DNA"/>
</dbReference>
<evidence type="ECO:0000313" key="5">
    <source>
        <dbReference type="Proteomes" id="UP000027238"/>
    </source>
</evidence>
<evidence type="ECO:0000313" key="4">
    <source>
        <dbReference type="EMBL" id="KDN67646.1"/>
    </source>
</evidence>
<evidence type="ECO:0000256" key="1">
    <source>
        <dbReference type="ARBA" id="ARBA00023002"/>
    </source>
</evidence>
<dbReference type="AlphaFoldDB" id="A0A066XPI6"/>
<dbReference type="SUPFAM" id="SSF51735">
    <property type="entry name" value="NAD(P)-binding Rossmann-fold domains"/>
    <property type="match status" value="1"/>
</dbReference>
<proteinExistence type="inferred from homology"/>
<dbReference type="PANTHER" id="PTHR10366:SF564">
    <property type="entry name" value="STEROL-4-ALPHA-CARBOXYLATE 3-DEHYDROGENASE, DECARBOXYLATING"/>
    <property type="match status" value="1"/>
</dbReference>
<sequence length="355" mass="38617">MPYSILLTGANGFVAQHILSQLLKAGHSVRAIVRTQSKADQLLTTFSAYTTTQLESHIVPDITAPLAFDAALISNRPFDAVIHTASPFNYRAVSSNLEFLDPAVKGTTEILSSITRVAPSVKRVVLTSSMAAVINWGAPKETDPPKVYTDADWNPITWDEALTTESPNLAYSASKSFAERAAWDFISENKPGFDLVTINPPMVYGPYVDVSVYKTPKELNQSNFNLWRNFLEPSLSSKSPLPPNGLHLYVDVRDLARAHVLALLKPEAGGKRFILGGGAVSSQRIANIFRDALPQLAARIPQGEPGNAELPKGIFTLDATPARDILGLEFCGLEDTFKQVARQLVQIAESAETSI</sequence>
<protein>
    <submittedName>
        <fullName evidence="4">Putative dihydroflavonol-4-reductase</fullName>
    </submittedName>
</protein>
<dbReference type="InterPro" id="IPR036291">
    <property type="entry name" value="NAD(P)-bd_dom_sf"/>
</dbReference>
<dbReference type="OMA" id="TVCPPMI"/>
<organism evidence="4 5">
    <name type="scientific">Colletotrichum sublineola</name>
    <name type="common">Sorghum anthracnose fungus</name>
    <dbReference type="NCBI Taxonomy" id="1173701"/>
    <lineage>
        <taxon>Eukaryota</taxon>
        <taxon>Fungi</taxon>
        <taxon>Dikarya</taxon>
        <taxon>Ascomycota</taxon>
        <taxon>Pezizomycotina</taxon>
        <taxon>Sordariomycetes</taxon>
        <taxon>Hypocreomycetidae</taxon>
        <taxon>Glomerellales</taxon>
        <taxon>Glomerellaceae</taxon>
        <taxon>Colletotrichum</taxon>
        <taxon>Colletotrichum graminicola species complex</taxon>
    </lineage>
</organism>
<comment type="caution">
    <text evidence="4">The sequence shown here is derived from an EMBL/GenBank/DDBJ whole genome shotgun (WGS) entry which is preliminary data.</text>
</comment>
<dbReference type="OrthoDB" id="2735536at2759"/>
<dbReference type="HOGENOM" id="CLU_007383_9_2_1"/>
<feature type="domain" description="NAD-dependent epimerase/dehydratase" evidence="3">
    <location>
        <begin position="5"/>
        <end position="273"/>
    </location>
</feature>
<comment type="similarity">
    <text evidence="2">Belongs to the NAD(P)-dependent epimerase/dehydratase family. Dihydroflavonol-4-reductase subfamily.</text>
</comment>